<proteinExistence type="predicted"/>
<feature type="compositionally biased region" description="Low complexity" evidence="1">
    <location>
        <begin position="13"/>
        <end position="25"/>
    </location>
</feature>
<feature type="compositionally biased region" description="Basic and acidic residues" evidence="1">
    <location>
        <begin position="26"/>
        <end position="35"/>
    </location>
</feature>
<evidence type="ECO:0000256" key="1">
    <source>
        <dbReference type="SAM" id="MobiDB-lite"/>
    </source>
</evidence>
<sequence>MATPASKPPGQWERAAAAAAALESSPSERERERPKLNTSRTTAHRLPPPALFQGPPSKNASHISLVLPGDRVPGAPGSDVEHPRPQRIHPPARVPAASSFSGPSLRQPAIEPEDQRAESLWAEMQKTLADVEVSAMNTSHVFGASHTKALDDLRAAQLSLAQTWAKTEADELHEKQESNAASGDNVAEVVGQQLDATPSNTTTTAGGGGAGATSSTTTPGRRKGGPQQQPGKANNGGSNNNRSAFTNNKNLEEETERDIQLARKRREANDRYFQQVNRGVLEVVSKLDEVAGAMRRVERESREIWDESSDGSISGTETGSVTDNTGLTGSPVSVRKG</sequence>
<feature type="region of interest" description="Disordered" evidence="1">
    <location>
        <begin position="167"/>
        <end position="259"/>
    </location>
</feature>
<name>A0AAN6EY33_EXODE</name>
<dbReference type="AlphaFoldDB" id="A0AAN6EY33"/>
<feature type="region of interest" description="Disordered" evidence="1">
    <location>
        <begin position="301"/>
        <end position="337"/>
    </location>
</feature>
<feature type="compositionally biased region" description="Polar residues" evidence="1">
    <location>
        <begin position="310"/>
        <end position="331"/>
    </location>
</feature>
<feature type="compositionally biased region" description="Basic and acidic residues" evidence="1">
    <location>
        <begin position="167"/>
        <end position="177"/>
    </location>
</feature>
<accession>A0AAN6EY33</accession>
<feature type="region of interest" description="Disordered" evidence="1">
    <location>
        <begin position="1"/>
        <end position="116"/>
    </location>
</feature>
<feature type="compositionally biased region" description="Low complexity" evidence="1">
    <location>
        <begin position="212"/>
        <end position="244"/>
    </location>
</feature>
<dbReference type="Pfam" id="PF17242">
    <property type="entry name" value="DUF5315"/>
    <property type="match status" value="1"/>
</dbReference>
<gene>
    <name evidence="2" type="ORF">HRR80_003074</name>
</gene>
<reference evidence="2" key="1">
    <citation type="submission" date="2023-01" db="EMBL/GenBank/DDBJ databases">
        <title>Exophiala dermititidis isolated from Cystic Fibrosis Patient.</title>
        <authorList>
            <person name="Kurbessoian T."/>
            <person name="Crocker A."/>
            <person name="Murante D."/>
            <person name="Hogan D.A."/>
            <person name="Stajich J.E."/>
        </authorList>
    </citation>
    <scope>NUCLEOTIDE SEQUENCE</scope>
    <source>
        <strain evidence="2">Ex8</strain>
    </source>
</reference>
<evidence type="ECO:0000313" key="3">
    <source>
        <dbReference type="Proteomes" id="UP001161757"/>
    </source>
</evidence>
<protein>
    <submittedName>
        <fullName evidence="2">Uncharacterized protein</fullName>
    </submittedName>
</protein>
<evidence type="ECO:0000313" key="2">
    <source>
        <dbReference type="EMBL" id="KAJ8993034.1"/>
    </source>
</evidence>
<organism evidence="2 3">
    <name type="scientific">Exophiala dermatitidis</name>
    <name type="common">Black yeast-like fungus</name>
    <name type="synonym">Wangiella dermatitidis</name>
    <dbReference type="NCBI Taxonomy" id="5970"/>
    <lineage>
        <taxon>Eukaryota</taxon>
        <taxon>Fungi</taxon>
        <taxon>Dikarya</taxon>
        <taxon>Ascomycota</taxon>
        <taxon>Pezizomycotina</taxon>
        <taxon>Eurotiomycetes</taxon>
        <taxon>Chaetothyriomycetidae</taxon>
        <taxon>Chaetothyriales</taxon>
        <taxon>Herpotrichiellaceae</taxon>
        <taxon>Exophiala</taxon>
    </lineage>
</organism>
<dbReference type="EMBL" id="JAJGCB010000004">
    <property type="protein sequence ID" value="KAJ8993034.1"/>
    <property type="molecule type" value="Genomic_DNA"/>
</dbReference>
<comment type="caution">
    <text evidence="2">The sequence shown here is derived from an EMBL/GenBank/DDBJ whole genome shotgun (WGS) entry which is preliminary data.</text>
</comment>
<dbReference type="Proteomes" id="UP001161757">
    <property type="component" value="Unassembled WGS sequence"/>
</dbReference>